<evidence type="ECO:0000313" key="2">
    <source>
        <dbReference type="Proteomes" id="UP001549019"/>
    </source>
</evidence>
<dbReference type="Proteomes" id="UP001549019">
    <property type="component" value="Unassembled WGS sequence"/>
</dbReference>
<dbReference type="EMBL" id="JBDZDV010000002">
    <property type="protein sequence ID" value="MET3110651.1"/>
    <property type="molecule type" value="Genomic_DNA"/>
</dbReference>
<protein>
    <submittedName>
        <fullName evidence="1">Uncharacterized protein</fullName>
    </submittedName>
</protein>
<keyword evidence="2" id="KW-1185">Reference proteome</keyword>
<sequence length="140" mass="16567">MTVTFKLGEVIFSPLHLNMELIVLIKKEIQIEVLLYGDPFGFACEMLDVENMRSNSYSEVFTVNFEEVYEYIQLHGLPQTESSSRHPMTEGFHYYKENGRWHTFFKERGCIFDEKSFDEDESGKRYIVRTLLKLRGTDLF</sequence>
<organism evidence="1 2">
    <name type="scientific">Salinicoccus halitifaciens</name>
    <dbReference type="NCBI Taxonomy" id="1073415"/>
    <lineage>
        <taxon>Bacteria</taxon>
        <taxon>Bacillati</taxon>
        <taxon>Bacillota</taxon>
        <taxon>Bacilli</taxon>
        <taxon>Bacillales</taxon>
        <taxon>Staphylococcaceae</taxon>
        <taxon>Salinicoccus</taxon>
    </lineage>
</organism>
<name>A0ABV2E8A5_9STAP</name>
<accession>A0ABV2E8A5</accession>
<reference evidence="1 2" key="1">
    <citation type="submission" date="2024-05" db="EMBL/GenBank/DDBJ databases">
        <title>Genomic Encyclopedia of Type Strains, Phase IV (KMG-IV): sequencing the most valuable type-strain genomes for metagenomic binning, comparative biology and taxonomic classification.</title>
        <authorList>
            <person name="Goeker M."/>
        </authorList>
    </citation>
    <scope>NUCLEOTIDE SEQUENCE [LARGE SCALE GENOMIC DNA]</scope>
    <source>
        <strain evidence="1 2">DSM 25286</strain>
    </source>
</reference>
<evidence type="ECO:0000313" key="1">
    <source>
        <dbReference type="EMBL" id="MET3110651.1"/>
    </source>
</evidence>
<comment type="caution">
    <text evidence="1">The sequence shown here is derived from an EMBL/GenBank/DDBJ whole genome shotgun (WGS) entry which is preliminary data.</text>
</comment>
<dbReference type="RefSeq" id="WP_230821536.1">
    <property type="nucleotide sequence ID" value="NZ_JAJNCU010000003.1"/>
</dbReference>
<proteinExistence type="predicted"/>
<gene>
    <name evidence="1" type="ORF">ABHD89_001053</name>
</gene>